<organism evidence="13 14">
    <name type="scientific">Hevea brasiliensis</name>
    <name type="common">Para rubber tree</name>
    <name type="synonym">Siphonia brasiliensis</name>
    <dbReference type="NCBI Taxonomy" id="3981"/>
    <lineage>
        <taxon>Eukaryota</taxon>
        <taxon>Viridiplantae</taxon>
        <taxon>Streptophyta</taxon>
        <taxon>Embryophyta</taxon>
        <taxon>Tracheophyta</taxon>
        <taxon>Spermatophyta</taxon>
        <taxon>Magnoliopsida</taxon>
        <taxon>eudicotyledons</taxon>
        <taxon>Gunneridae</taxon>
        <taxon>Pentapetalae</taxon>
        <taxon>rosids</taxon>
        <taxon>fabids</taxon>
        <taxon>Malpighiales</taxon>
        <taxon>Euphorbiaceae</taxon>
        <taxon>Crotonoideae</taxon>
        <taxon>Micrandreae</taxon>
        <taxon>Hevea</taxon>
    </lineage>
</organism>
<feature type="domain" description="Cation/H(+) antiporter central" evidence="12">
    <location>
        <begin position="469"/>
        <end position="569"/>
    </location>
</feature>
<keyword evidence="2" id="KW-0813">Transport</keyword>
<evidence type="ECO:0000256" key="7">
    <source>
        <dbReference type="ARBA" id="ARBA00023065"/>
    </source>
</evidence>
<evidence type="ECO:0000256" key="3">
    <source>
        <dbReference type="ARBA" id="ARBA00022538"/>
    </source>
</evidence>
<evidence type="ECO:0000256" key="8">
    <source>
        <dbReference type="ARBA" id="ARBA00023136"/>
    </source>
</evidence>
<evidence type="ECO:0008006" key="15">
    <source>
        <dbReference type="Google" id="ProtNLM"/>
    </source>
</evidence>
<keyword evidence="6 10" id="KW-1133">Transmembrane helix</keyword>
<evidence type="ECO:0000256" key="5">
    <source>
        <dbReference type="ARBA" id="ARBA00022958"/>
    </source>
</evidence>
<protein>
    <recommendedName>
        <fullName evidence="15">Cation/H+ exchanger domain-containing protein</fullName>
    </recommendedName>
</protein>
<evidence type="ECO:0000313" key="13">
    <source>
        <dbReference type="EMBL" id="KAJ9128640.1"/>
    </source>
</evidence>
<comment type="caution">
    <text evidence="13">The sequence shown here is derived from an EMBL/GenBank/DDBJ whole genome shotgun (WGS) entry which is preliminary data.</text>
</comment>
<feature type="transmembrane region" description="Helical" evidence="10">
    <location>
        <begin position="31"/>
        <end position="50"/>
    </location>
</feature>
<evidence type="ECO:0000256" key="2">
    <source>
        <dbReference type="ARBA" id="ARBA00022448"/>
    </source>
</evidence>
<evidence type="ECO:0000259" key="11">
    <source>
        <dbReference type="Pfam" id="PF00999"/>
    </source>
</evidence>
<evidence type="ECO:0000256" key="4">
    <source>
        <dbReference type="ARBA" id="ARBA00022692"/>
    </source>
</evidence>
<dbReference type="InterPro" id="IPR006153">
    <property type="entry name" value="Cation/H_exchanger_TM"/>
</dbReference>
<dbReference type="Pfam" id="PF23256">
    <property type="entry name" value="CHX17_2nd"/>
    <property type="match status" value="1"/>
</dbReference>
<feature type="transmembrane region" description="Helical" evidence="10">
    <location>
        <begin position="212"/>
        <end position="231"/>
    </location>
</feature>
<dbReference type="Gene3D" id="1.20.1530.20">
    <property type="match status" value="1"/>
</dbReference>
<dbReference type="PANTHER" id="PTHR32468">
    <property type="entry name" value="CATION/H + ANTIPORTER"/>
    <property type="match status" value="1"/>
</dbReference>
<evidence type="ECO:0000259" key="12">
    <source>
        <dbReference type="Pfam" id="PF23256"/>
    </source>
</evidence>
<comment type="similarity">
    <text evidence="9">Belongs to the monovalent cation:proton antiporter 2 (CPA2) transporter (TC 2.A.37) family. CHX (TC 2.A.37.4) subfamily.</text>
</comment>
<feature type="transmembrane region" description="Helical" evidence="10">
    <location>
        <begin position="312"/>
        <end position="332"/>
    </location>
</feature>
<feature type="transmembrane region" description="Helical" evidence="10">
    <location>
        <begin position="252"/>
        <end position="271"/>
    </location>
</feature>
<dbReference type="PANTHER" id="PTHR32468:SF35">
    <property type="entry name" value="CATION_H+ EXCHANGER DOMAIN-CONTAINING PROTEIN"/>
    <property type="match status" value="1"/>
</dbReference>
<keyword evidence="7" id="KW-0406">Ion transport</keyword>
<dbReference type="EMBL" id="JARPOI010000456">
    <property type="protein sequence ID" value="KAJ9128640.1"/>
    <property type="molecule type" value="Genomic_DNA"/>
</dbReference>
<keyword evidence="14" id="KW-1185">Reference proteome</keyword>
<keyword evidence="3" id="KW-0633">Potassium transport</keyword>
<evidence type="ECO:0000313" key="14">
    <source>
        <dbReference type="Proteomes" id="UP001174677"/>
    </source>
</evidence>
<dbReference type="InterPro" id="IPR050794">
    <property type="entry name" value="CPA2_transporter"/>
</dbReference>
<feature type="domain" description="Cation/H+ exchanger transmembrane" evidence="11">
    <location>
        <begin position="57"/>
        <end position="394"/>
    </location>
</feature>
<gene>
    <name evidence="13" type="ORF">P3X46_034655</name>
</gene>
<dbReference type="InterPro" id="IPR057291">
    <property type="entry name" value="CHX17_2nd"/>
</dbReference>
<feature type="transmembrane region" description="Helical" evidence="10">
    <location>
        <begin position="129"/>
        <end position="150"/>
    </location>
</feature>
<dbReference type="InterPro" id="IPR038770">
    <property type="entry name" value="Na+/solute_symporter_sf"/>
</dbReference>
<keyword evidence="8 10" id="KW-0472">Membrane</keyword>
<keyword evidence="5" id="KW-0630">Potassium</keyword>
<name>A0ABQ9K7H3_HEVBR</name>
<sequence length="709" mass="79500">MAISTTDMISKIMVYKSTRYIISYSIWQSRYVLTPGILLQAQLVVISLASKFIDFWLYHLGQTSVVSQIMAGILLGPLLLGPKKELVRVLFSQESRMTLAKLASFGNMFYHFLNAVQTDPQMVLRPGRVAMFMAISVFSITMVLSFFMAIVMKRNFDMDTKLYSSLSLIGMSQAFTGLSVVYYLVNELKLQNTDFGRLTLATAVVTDLRQIIMEWAFITTFAIVILVLFVFRPIILGMIRNTTAGKPADKKYIFIIIILTLVLGFVSKATGQHYIFGPALLGLIVPDGPPLGAALVARLDTFIPTYLSISEIWIVGILVLFGIAVKTTTLMMTAKLMNLPTKEAFLLAMVLNSKGIDELTIYNFWKENKNLEGEEFTMCAMSVILTTAIITPLMRYLYDPSKRYQSFRRNTIQHSKQDTEFSIAKISHASTESPVEVISFVLVELVGRCTPILISNDYHGSQHSQTSTATRIANALRQYEQNNQGCTNVHSFTSISLFQTMHDVIFRVAIDRRATIVIMPFHKQWAIDGGIESSNASIRRLNKRVLEKAHCSVGVLVDRGILKGSANVMTNDAKALEYAARMAKHEHVILTVIRFLLFGNENNQANMGNDRFICLEEVVRDGVGLSQCIGKIVNYFDLILVGRYHWQSNSLFEGLEDWSECLELGVIGDMLASPDFKITASVLVVQQKKLIAVKSKKHQCCCPNECFHA</sequence>
<feature type="transmembrane region" description="Helical" evidence="10">
    <location>
        <begin position="99"/>
        <end position="117"/>
    </location>
</feature>
<reference evidence="13 14" key="1">
    <citation type="journal article" date="2023" name="Plant Biotechnol. J.">
        <title>Chromosome-level wild Hevea brasiliensis genome provides new tools for genomic-assisted breeding and valuable loci to elevate rubber yield.</title>
        <authorList>
            <person name="Cheng H."/>
            <person name="Song X."/>
            <person name="Hu Y."/>
            <person name="Wu T."/>
            <person name="Yang Q."/>
            <person name="An Z."/>
            <person name="Feng S."/>
            <person name="Deng Z."/>
            <person name="Wu W."/>
            <person name="Zeng X."/>
            <person name="Tu M."/>
            <person name="Wang X."/>
            <person name="Huang H."/>
        </authorList>
    </citation>
    <scope>NUCLEOTIDE SEQUENCE [LARGE SCALE GENOMIC DNA]</scope>
    <source>
        <strain evidence="13">MT/VB/25A 57/8</strain>
    </source>
</reference>
<feature type="transmembrane region" description="Helical" evidence="10">
    <location>
        <begin position="377"/>
        <end position="398"/>
    </location>
</feature>
<proteinExistence type="inferred from homology"/>
<evidence type="ECO:0000256" key="1">
    <source>
        <dbReference type="ARBA" id="ARBA00004141"/>
    </source>
</evidence>
<dbReference type="Proteomes" id="UP001174677">
    <property type="component" value="Unassembled WGS sequence"/>
</dbReference>
<accession>A0ABQ9K7H3</accession>
<keyword evidence="4 10" id="KW-0812">Transmembrane</keyword>
<feature type="transmembrane region" description="Helical" evidence="10">
    <location>
        <begin position="162"/>
        <end position="185"/>
    </location>
</feature>
<comment type="subcellular location">
    <subcellularLocation>
        <location evidence="1">Membrane</location>
        <topology evidence="1">Multi-pass membrane protein</topology>
    </subcellularLocation>
</comment>
<feature type="transmembrane region" description="Helical" evidence="10">
    <location>
        <begin position="56"/>
        <end position="79"/>
    </location>
</feature>
<evidence type="ECO:0000256" key="10">
    <source>
        <dbReference type="SAM" id="Phobius"/>
    </source>
</evidence>
<evidence type="ECO:0000256" key="6">
    <source>
        <dbReference type="ARBA" id="ARBA00022989"/>
    </source>
</evidence>
<evidence type="ECO:0000256" key="9">
    <source>
        <dbReference type="ARBA" id="ARBA00038341"/>
    </source>
</evidence>
<dbReference type="Pfam" id="PF00999">
    <property type="entry name" value="Na_H_Exchanger"/>
    <property type="match status" value="1"/>
</dbReference>